<dbReference type="Proteomes" id="UP000178068">
    <property type="component" value="Unassembled WGS sequence"/>
</dbReference>
<dbReference type="AlphaFoldDB" id="A0A1G1WPM7"/>
<dbReference type="EMBL" id="MHCZ01000037">
    <property type="protein sequence ID" value="OGY29290.1"/>
    <property type="molecule type" value="Genomic_DNA"/>
</dbReference>
<protein>
    <recommendedName>
        <fullName evidence="3">Bacterial Ig-like domain-containing protein</fullName>
    </recommendedName>
</protein>
<dbReference type="STRING" id="1802603.A3F35_01110"/>
<dbReference type="Gene3D" id="2.60.40.10">
    <property type="entry name" value="Immunoglobulins"/>
    <property type="match status" value="2"/>
</dbReference>
<evidence type="ECO:0008006" key="3">
    <source>
        <dbReference type="Google" id="ProtNLM"/>
    </source>
</evidence>
<sequence>MLEAVRKAINPPYDFKDLFVVFVLLFLLLILPIIALEAPKHIILTSSDSNTDSGGGQTLAVHFDNPAPDSTVDGIVNISIRAEANGPTQELEVLVDGKMFNLTKNPILQKNPLQVVFDLDSTDFENGVHQISAVAIGNRGVTARETIKLTFNNPLDTEAPSVSILAPSSGEKLGGKVKVNVVSSDNRAVAILQLLVDGNLLFSKLASSYIYSWDLSSLAAGNHTLMAKASDLAGNSSEKSIQIYRSATQ</sequence>
<evidence type="ECO:0000313" key="2">
    <source>
        <dbReference type="Proteomes" id="UP000178068"/>
    </source>
</evidence>
<comment type="caution">
    <text evidence="1">The sequence shown here is derived from an EMBL/GenBank/DDBJ whole genome shotgun (WGS) entry which is preliminary data.</text>
</comment>
<evidence type="ECO:0000313" key="1">
    <source>
        <dbReference type="EMBL" id="OGY29290.1"/>
    </source>
</evidence>
<gene>
    <name evidence="1" type="ORF">A3F35_01110</name>
</gene>
<name>A0A1G1WPM7_9BACT</name>
<proteinExistence type="predicted"/>
<dbReference type="InterPro" id="IPR013783">
    <property type="entry name" value="Ig-like_fold"/>
</dbReference>
<accession>A0A1G1WPM7</accession>
<dbReference type="Pfam" id="PF17957">
    <property type="entry name" value="Big_7"/>
    <property type="match status" value="1"/>
</dbReference>
<organism evidence="1 2">
    <name type="scientific">Candidatus Woykebacteria bacterium RIFCSPHIGHO2_12_FULL_45_10</name>
    <dbReference type="NCBI Taxonomy" id="1802603"/>
    <lineage>
        <taxon>Bacteria</taxon>
        <taxon>Candidatus Woykeibacteriota</taxon>
    </lineage>
</organism>
<reference evidence="1 2" key="1">
    <citation type="journal article" date="2016" name="Nat. Commun.">
        <title>Thousands of microbial genomes shed light on interconnected biogeochemical processes in an aquifer system.</title>
        <authorList>
            <person name="Anantharaman K."/>
            <person name="Brown C.T."/>
            <person name="Hug L.A."/>
            <person name="Sharon I."/>
            <person name="Castelle C.J."/>
            <person name="Probst A.J."/>
            <person name="Thomas B.C."/>
            <person name="Singh A."/>
            <person name="Wilkins M.J."/>
            <person name="Karaoz U."/>
            <person name="Brodie E.L."/>
            <person name="Williams K.H."/>
            <person name="Hubbard S.S."/>
            <person name="Banfield J.F."/>
        </authorList>
    </citation>
    <scope>NUCLEOTIDE SEQUENCE [LARGE SCALE GENOMIC DNA]</scope>
</reference>